<sequence>MALLKCALFLLLVVLFVTQSDGIWCNFGRFIESKNEMGVATVVEKECVSEYCMSNYTNDGQDIAYSLSCDDGNKCTDVGCIEDHGTGSQVCCCNEDYCIHDDASKPIEYPLDGILMSSATAAYQVEGAVDVDGRGPSIWDVWTKRPNVINNNDTGEIACDSYHNWKEDIALLKAMNVNQYRFSISWSRIFTDGTSDTLNPIGVQYYHDIIDNLIENGIEPLVTMYHWDLPQPIGDTGGWINPNTITKFADYAEFLFKEYGEKIKKWITINEPLMISEFEYCGEDLVHASGSFTPHCEWSVYVAAINLLRAHLTAWRIYESLDPSLNGGSIGIASGMTHFYADSRNKNRAEAEAAAERMVDFKWNMFLHPIFSETGDWPDSLKQRLAKLSKLEGRGKSRLPEFTLDEIEGLKGSAQFIGVNFYSAKVVSSIIGQETNRWQYKQREYDSGTVIWPEKHWREINVTNSWIHYTPYGLRALLNKINNLYPDVPIMVTENGVMDSLGEDLNDISRIHYIRGHLMAVSQAKHVDNVNVIGYTYWSLMDNFEWEDGYNTKFGLHRVDFKDPGRKRTPKASAHFFGKIIEQLKIEGFSPHQYW</sequence>
<reference evidence="7" key="2">
    <citation type="submission" date="2020-10" db="UniProtKB">
        <authorList>
            <consortium name="WormBaseParasite"/>
        </authorList>
    </citation>
    <scope>IDENTIFICATION</scope>
</reference>
<dbReference type="Proteomes" id="UP000492821">
    <property type="component" value="Unassembled WGS sequence"/>
</dbReference>
<proteinExistence type="inferred from homology"/>
<keyword evidence="2" id="KW-0378">Hydrolase</keyword>
<keyword evidence="5" id="KW-0732">Signal</keyword>
<dbReference type="WBParaSite" id="Pan_g8347.t1">
    <property type="protein sequence ID" value="Pan_g8347.t1"/>
    <property type="gene ID" value="Pan_g8347"/>
</dbReference>
<reference evidence="6" key="1">
    <citation type="journal article" date="2013" name="Genetics">
        <title>The draft genome and transcriptome of Panagrellus redivivus are shaped by the harsh demands of a free-living lifestyle.</title>
        <authorList>
            <person name="Srinivasan J."/>
            <person name="Dillman A.R."/>
            <person name="Macchietto M.G."/>
            <person name="Heikkinen L."/>
            <person name="Lakso M."/>
            <person name="Fracchia K.M."/>
            <person name="Antoshechkin I."/>
            <person name="Mortazavi A."/>
            <person name="Wong G."/>
            <person name="Sternberg P.W."/>
        </authorList>
    </citation>
    <scope>NUCLEOTIDE SEQUENCE [LARGE SCALE GENOMIC DNA]</scope>
    <source>
        <strain evidence="6">MT8872</strain>
    </source>
</reference>
<comment type="similarity">
    <text evidence="1 4">Belongs to the glycosyl hydrolase 1 family.</text>
</comment>
<protein>
    <submittedName>
        <fullName evidence="7">Beta-glucosidase</fullName>
    </submittedName>
</protein>
<dbReference type="AlphaFoldDB" id="A0A7E4W8J6"/>
<dbReference type="InterPro" id="IPR017853">
    <property type="entry name" value="GH"/>
</dbReference>
<dbReference type="SUPFAM" id="SSF51445">
    <property type="entry name" value="(Trans)glycosidases"/>
    <property type="match status" value="1"/>
</dbReference>
<evidence type="ECO:0000256" key="3">
    <source>
        <dbReference type="ARBA" id="ARBA00023295"/>
    </source>
</evidence>
<evidence type="ECO:0000256" key="5">
    <source>
        <dbReference type="SAM" id="SignalP"/>
    </source>
</evidence>
<feature type="signal peptide" evidence="5">
    <location>
        <begin position="1"/>
        <end position="22"/>
    </location>
</feature>
<evidence type="ECO:0000313" key="6">
    <source>
        <dbReference type="Proteomes" id="UP000492821"/>
    </source>
</evidence>
<evidence type="ECO:0000256" key="4">
    <source>
        <dbReference type="RuleBase" id="RU003690"/>
    </source>
</evidence>
<dbReference type="PANTHER" id="PTHR10353:SF36">
    <property type="entry name" value="LP05116P"/>
    <property type="match status" value="1"/>
</dbReference>
<dbReference type="PRINTS" id="PR00131">
    <property type="entry name" value="GLHYDRLASE1"/>
</dbReference>
<feature type="chain" id="PRO_5028889349" evidence="5">
    <location>
        <begin position="23"/>
        <end position="595"/>
    </location>
</feature>
<dbReference type="GO" id="GO:0005975">
    <property type="term" value="P:carbohydrate metabolic process"/>
    <property type="evidence" value="ECO:0007669"/>
    <property type="project" value="InterPro"/>
</dbReference>
<evidence type="ECO:0000256" key="2">
    <source>
        <dbReference type="ARBA" id="ARBA00022801"/>
    </source>
</evidence>
<keyword evidence="6" id="KW-1185">Reference proteome</keyword>
<evidence type="ECO:0000256" key="1">
    <source>
        <dbReference type="ARBA" id="ARBA00010838"/>
    </source>
</evidence>
<organism evidence="6 7">
    <name type="scientific">Panagrellus redivivus</name>
    <name type="common">Microworm</name>
    <dbReference type="NCBI Taxonomy" id="6233"/>
    <lineage>
        <taxon>Eukaryota</taxon>
        <taxon>Metazoa</taxon>
        <taxon>Ecdysozoa</taxon>
        <taxon>Nematoda</taxon>
        <taxon>Chromadorea</taxon>
        <taxon>Rhabditida</taxon>
        <taxon>Tylenchina</taxon>
        <taxon>Panagrolaimomorpha</taxon>
        <taxon>Panagrolaimoidea</taxon>
        <taxon>Panagrolaimidae</taxon>
        <taxon>Panagrellus</taxon>
    </lineage>
</organism>
<dbReference type="InterPro" id="IPR001360">
    <property type="entry name" value="Glyco_hydro_1"/>
</dbReference>
<dbReference type="Pfam" id="PF00232">
    <property type="entry name" value="Glyco_hydro_1"/>
    <property type="match status" value="1"/>
</dbReference>
<dbReference type="PANTHER" id="PTHR10353">
    <property type="entry name" value="GLYCOSYL HYDROLASE"/>
    <property type="match status" value="1"/>
</dbReference>
<accession>A0A7E4W8J6</accession>
<keyword evidence="3" id="KW-0326">Glycosidase</keyword>
<name>A0A7E4W8J6_PANRE</name>
<evidence type="ECO:0000313" key="7">
    <source>
        <dbReference type="WBParaSite" id="Pan_g8347.t1"/>
    </source>
</evidence>
<dbReference type="Gene3D" id="3.20.20.80">
    <property type="entry name" value="Glycosidases"/>
    <property type="match status" value="1"/>
</dbReference>
<dbReference type="GO" id="GO:0008422">
    <property type="term" value="F:beta-glucosidase activity"/>
    <property type="evidence" value="ECO:0007669"/>
    <property type="project" value="TreeGrafter"/>
</dbReference>